<sequence length="318" mass="34457">MTLSQGTTKLLRLQAFWQPTMQPTLHMRRRLATDAGIKQTLPKEPLQKTDQRFQAFQLRGKVFAVTGGGRGLGLTMAEALVEAGGEVHCLDRLPEPHEEFYTAQARANPQFGGSLHYHSLDVRDRESTNQIMSTIANGKNRLDGLVAAAGVNHIGSGINHSAADIERIISINYTGAFTSATAAATQMLNKQSRGSILLISSMSGMIANKGMKSSIYNSSKAAVIQLARSFAMEWTDIDTEGRGGIRVNCLCPGHIMTPMAKMVMDGTPGTKEIWESENMMGRLARPEEFRGIALLLMSNASSFMTGSTIVADGGHTAW</sequence>
<dbReference type="InterPro" id="IPR002347">
    <property type="entry name" value="SDR_fam"/>
</dbReference>
<gene>
    <name evidence="4" type="ORF">EN45_063210</name>
</gene>
<dbReference type="SUPFAM" id="SSF51735">
    <property type="entry name" value="NAD(P)-binding Rossmann-fold domains"/>
    <property type="match status" value="1"/>
</dbReference>
<dbReference type="GO" id="GO:0050664">
    <property type="term" value="F:oxidoreductase activity, acting on NAD(P)H, oxygen as acceptor"/>
    <property type="evidence" value="ECO:0007669"/>
    <property type="project" value="TreeGrafter"/>
</dbReference>
<dbReference type="PRINTS" id="PR00080">
    <property type="entry name" value="SDRFAMILY"/>
</dbReference>
<reference evidence="4" key="1">
    <citation type="journal article" date="2014" name="Genome Announc.">
        <title>Complete sequencing and chromosome-scale genome assembly of the industrial progenitor strain P2niaD18 from the penicillin producer Penicillium chrysogenum.</title>
        <authorList>
            <person name="Specht T."/>
            <person name="Dahlmann T.A."/>
            <person name="Zadra I."/>
            <person name="Kurnsteiner H."/>
            <person name="Kuck U."/>
        </authorList>
    </citation>
    <scope>NUCLEOTIDE SEQUENCE [LARGE SCALE GENOMIC DNA]</scope>
    <source>
        <strain evidence="4">P2niaD18</strain>
    </source>
</reference>
<comment type="similarity">
    <text evidence="1">Belongs to the short-chain dehydrogenases/reductases (SDR) family.</text>
</comment>
<protein>
    <submittedName>
        <fullName evidence="4">D-arabinitol 2-dehydrogenase</fullName>
    </submittedName>
</protein>
<dbReference type="InterPro" id="IPR020904">
    <property type="entry name" value="Sc_DH/Rdtase_CS"/>
</dbReference>
<dbReference type="PhylomeDB" id="A0A167T0P1"/>
<evidence type="ECO:0000313" key="4">
    <source>
        <dbReference type="EMBL" id="KZN87760.1"/>
    </source>
</evidence>
<keyword evidence="2" id="KW-0521">NADP</keyword>
<dbReference type="AlphaFoldDB" id="A0A167T0P1"/>
<keyword evidence="3" id="KW-0560">Oxidoreductase</keyword>
<dbReference type="Proteomes" id="UP000076449">
    <property type="component" value="Chromosome II"/>
</dbReference>
<proteinExistence type="inferred from homology"/>
<dbReference type="Gene3D" id="3.40.50.720">
    <property type="entry name" value="NAD(P)-binding Rossmann-like Domain"/>
    <property type="match status" value="1"/>
</dbReference>
<dbReference type="InterPro" id="IPR036291">
    <property type="entry name" value="NAD(P)-bd_dom_sf"/>
</dbReference>
<dbReference type="GO" id="GO:0016616">
    <property type="term" value="F:oxidoreductase activity, acting on the CH-OH group of donors, NAD or NADP as acceptor"/>
    <property type="evidence" value="ECO:0007669"/>
    <property type="project" value="UniProtKB-ARBA"/>
</dbReference>
<accession>A0A167T0P1</accession>
<dbReference type="PANTHER" id="PTHR43008">
    <property type="entry name" value="BENZIL REDUCTASE"/>
    <property type="match status" value="1"/>
</dbReference>
<name>A0A167T0P1_PENCH</name>
<organism evidence="4">
    <name type="scientific">Penicillium chrysogenum</name>
    <name type="common">Penicillium notatum</name>
    <dbReference type="NCBI Taxonomy" id="5076"/>
    <lineage>
        <taxon>Eukaryota</taxon>
        <taxon>Fungi</taxon>
        <taxon>Dikarya</taxon>
        <taxon>Ascomycota</taxon>
        <taxon>Pezizomycotina</taxon>
        <taxon>Eurotiomycetes</taxon>
        <taxon>Eurotiomycetidae</taxon>
        <taxon>Eurotiales</taxon>
        <taxon>Aspergillaceae</taxon>
        <taxon>Penicillium</taxon>
        <taxon>Penicillium chrysogenum species complex</taxon>
    </lineage>
</organism>
<evidence type="ECO:0000256" key="1">
    <source>
        <dbReference type="ARBA" id="ARBA00006484"/>
    </source>
</evidence>
<dbReference type="PROSITE" id="PS00061">
    <property type="entry name" value="ADH_SHORT"/>
    <property type="match status" value="1"/>
</dbReference>
<evidence type="ECO:0000256" key="2">
    <source>
        <dbReference type="ARBA" id="ARBA00022857"/>
    </source>
</evidence>
<dbReference type="PANTHER" id="PTHR43008:SF10">
    <property type="entry name" value="CHAIN DEHYDROGENASE_OXIDOREDUCTASE, PUTATIVE (AFU_ORTHOLOGUE AFUA_2G15740)-RELATED"/>
    <property type="match status" value="1"/>
</dbReference>
<dbReference type="PRINTS" id="PR00081">
    <property type="entry name" value="GDHRDH"/>
</dbReference>
<dbReference type="EMBL" id="CM002799">
    <property type="protein sequence ID" value="KZN87760.1"/>
    <property type="molecule type" value="Genomic_DNA"/>
</dbReference>
<dbReference type="FunFam" id="3.40.50.720:FF:000245">
    <property type="entry name" value="Short chain dehydrogenase, putative"/>
    <property type="match status" value="1"/>
</dbReference>
<evidence type="ECO:0000256" key="3">
    <source>
        <dbReference type="ARBA" id="ARBA00023002"/>
    </source>
</evidence>
<dbReference type="Pfam" id="PF13561">
    <property type="entry name" value="adh_short_C2"/>
    <property type="match status" value="1"/>
</dbReference>